<feature type="transmembrane region" description="Helical" evidence="4">
    <location>
        <begin position="167"/>
        <end position="188"/>
    </location>
</feature>
<evidence type="ECO:0000256" key="2">
    <source>
        <dbReference type="ARBA" id="ARBA00022989"/>
    </source>
</evidence>
<dbReference type="Gene3D" id="1.20.1250.20">
    <property type="entry name" value="MFS general substrate transporter like domains"/>
    <property type="match status" value="2"/>
</dbReference>
<feature type="transmembrane region" description="Helical" evidence="4">
    <location>
        <begin position="209"/>
        <end position="231"/>
    </location>
</feature>
<dbReference type="OrthoDB" id="9797524at2"/>
<evidence type="ECO:0000313" key="7">
    <source>
        <dbReference type="Proteomes" id="UP000278398"/>
    </source>
</evidence>
<gene>
    <name evidence="6" type="ORF">EJC49_21420</name>
</gene>
<dbReference type="SUPFAM" id="SSF103473">
    <property type="entry name" value="MFS general substrate transporter"/>
    <property type="match status" value="1"/>
</dbReference>
<dbReference type="PROSITE" id="PS50850">
    <property type="entry name" value="MFS"/>
    <property type="match status" value="1"/>
</dbReference>
<keyword evidence="7" id="KW-1185">Reference proteome</keyword>
<evidence type="ECO:0000256" key="1">
    <source>
        <dbReference type="ARBA" id="ARBA00022692"/>
    </source>
</evidence>
<feature type="transmembrane region" description="Helical" evidence="4">
    <location>
        <begin position="299"/>
        <end position="318"/>
    </location>
</feature>
<protein>
    <submittedName>
        <fullName evidence="6">MFS transporter</fullName>
    </submittedName>
</protein>
<evidence type="ECO:0000259" key="5">
    <source>
        <dbReference type="PROSITE" id="PS50850"/>
    </source>
</evidence>
<reference evidence="6 7" key="1">
    <citation type="submission" date="2018-12" db="EMBL/GenBank/DDBJ databases">
        <title>Mesorhizobium carbonis sp. nov., isolated from coal mine water.</title>
        <authorList>
            <person name="Xin W."/>
            <person name="Xu Z."/>
            <person name="Xiang F."/>
            <person name="Zhang J."/>
            <person name="Xi L."/>
            <person name="Liu J."/>
        </authorList>
    </citation>
    <scope>NUCLEOTIDE SEQUENCE [LARGE SCALE GENOMIC DNA]</scope>
    <source>
        <strain evidence="6 7">B2.3</strain>
    </source>
</reference>
<dbReference type="GO" id="GO:0005886">
    <property type="term" value="C:plasma membrane"/>
    <property type="evidence" value="ECO:0007669"/>
    <property type="project" value="TreeGrafter"/>
</dbReference>
<feature type="transmembrane region" description="Helical" evidence="4">
    <location>
        <begin position="82"/>
        <end position="101"/>
    </location>
</feature>
<evidence type="ECO:0000256" key="3">
    <source>
        <dbReference type="ARBA" id="ARBA00023136"/>
    </source>
</evidence>
<organism evidence="6 7">
    <name type="scientific">Aquibium carbonis</name>
    <dbReference type="NCBI Taxonomy" id="2495581"/>
    <lineage>
        <taxon>Bacteria</taxon>
        <taxon>Pseudomonadati</taxon>
        <taxon>Pseudomonadota</taxon>
        <taxon>Alphaproteobacteria</taxon>
        <taxon>Hyphomicrobiales</taxon>
        <taxon>Phyllobacteriaceae</taxon>
        <taxon>Aquibium</taxon>
    </lineage>
</organism>
<dbReference type="PANTHER" id="PTHR23521">
    <property type="entry name" value="TRANSPORTER MFS SUPERFAMILY"/>
    <property type="match status" value="1"/>
</dbReference>
<feature type="transmembrane region" description="Helical" evidence="4">
    <location>
        <begin position="237"/>
        <end position="262"/>
    </location>
</feature>
<keyword evidence="3 4" id="KW-0472">Membrane</keyword>
<dbReference type="CDD" id="cd17477">
    <property type="entry name" value="MFS_YcaD_like"/>
    <property type="match status" value="1"/>
</dbReference>
<evidence type="ECO:0000256" key="4">
    <source>
        <dbReference type="SAM" id="Phobius"/>
    </source>
</evidence>
<dbReference type="InterPro" id="IPR047200">
    <property type="entry name" value="MFS_YcaD-like"/>
</dbReference>
<dbReference type="InterPro" id="IPR020846">
    <property type="entry name" value="MFS_dom"/>
</dbReference>
<dbReference type="EMBL" id="RWKW01000097">
    <property type="protein sequence ID" value="RST84313.1"/>
    <property type="molecule type" value="Genomic_DNA"/>
</dbReference>
<keyword evidence="2 4" id="KW-1133">Transmembrane helix</keyword>
<dbReference type="Proteomes" id="UP000278398">
    <property type="component" value="Unassembled WGS sequence"/>
</dbReference>
<keyword evidence="1 4" id="KW-0812">Transmembrane</keyword>
<proteinExistence type="predicted"/>
<evidence type="ECO:0000313" key="6">
    <source>
        <dbReference type="EMBL" id="RST84313.1"/>
    </source>
</evidence>
<feature type="transmembrane region" description="Helical" evidence="4">
    <location>
        <begin position="274"/>
        <end position="293"/>
    </location>
</feature>
<dbReference type="RefSeq" id="WP_126701968.1">
    <property type="nucleotide sequence ID" value="NZ_RWKW01000097.1"/>
</dbReference>
<feature type="transmembrane region" description="Helical" evidence="4">
    <location>
        <begin position="141"/>
        <end position="161"/>
    </location>
</feature>
<dbReference type="GO" id="GO:0022857">
    <property type="term" value="F:transmembrane transporter activity"/>
    <property type="evidence" value="ECO:0007669"/>
    <property type="project" value="InterPro"/>
</dbReference>
<feature type="transmembrane region" description="Helical" evidence="4">
    <location>
        <begin position="325"/>
        <end position="343"/>
    </location>
</feature>
<feature type="transmembrane region" description="Helical" evidence="4">
    <location>
        <begin position="50"/>
        <end position="70"/>
    </location>
</feature>
<name>A0A429YS86_9HYPH</name>
<dbReference type="InterPro" id="IPR036259">
    <property type="entry name" value="MFS_trans_sf"/>
</dbReference>
<feature type="transmembrane region" description="Helical" evidence="4">
    <location>
        <begin position="363"/>
        <end position="381"/>
    </location>
</feature>
<accession>A0A429YS86</accession>
<dbReference type="InterPro" id="IPR011701">
    <property type="entry name" value="MFS"/>
</dbReference>
<comment type="caution">
    <text evidence="6">The sequence shown here is derived from an EMBL/GenBank/DDBJ whole genome shotgun (WGS) entry which is preliminary data.</text>
</comment>
<feature type="domain" description="Major facilitator superfamily (MFS) profile" evidence="5">
    <location>
        <begin position="11"/>
        <end position="387"/>
    </location>
</feature>
<sequence>MATAPTPRSAPLPVAALAGVTATVTVFALAQGLSYPLFTFLMQEQGMPPAMIGLSAAMTPLGIIASAPFVPRLTRLVGGPTLAITCAITASVLLFLVGTLQNGWAWFLLRFLIGVAIDPLYVLSEVWMISLAPAAKRGRIMGLYTAIVGAGFAGGPLTLYLVGTTGWAPFAIGIAAFLACVAILVVIGPRLPTMLDDHAAVPLKSFLHLAPALLMATAVAAAFEQTILSLLPVYGAAYGIAAVTMSALLTVMISGNIVLQLPLGLLAERVSPRLLLIGCAAISAGGVALLPVFVATPVVWPLLFVVGATGYGIYTMALIELGNRFTGSALVAGNAAFAVMWGLGGIAGPPGAGFAIQAFGPQGLPAVLMAMCVALVVFALYREKVRRRSGD</sequence>
<dbReference type="PANTHER" id="PTHR23521:SF3">
    <property type="entry name" value="MFS TRANSPORTER"/>
    <property type="match status" value="1"/>
</dbReference>
<dbReference type="AlphaFoldDB" id="A0A429YS86"/>
<dbReference type="Pfam" id="PF07690">
    <property type="entry name" value="MFS_1"/>
    <property type="match status" value="1"/>
</dbReference>
<feature type="transmembrane region" description="Helical" evidence="4">
    <location>
        <begin position="107"/>
        <end position="129"/>
    </location>
</feature>
<feature type="transmembrane region" description="Helical" evidence="4">
    <location>
        <begin position="12"/>
        <end position="30"/>
    </location>
</feature>